<geneLocation type="plasmid" evidence="1 2">
    <name>Cy782203</name>
</geneLocation>
<evidence type="ECO:0000313" key="1">
    <source>
        <dbReference type="EMBL" id="ADN18563.1"/>
    </source>
</evidence>
<organism evidence="1 2">
    <name type="scientific">Gloeothece verrucosa (strain PCC 7822)</name>
    <name type="common">Cyanothece sp. (strain PCC 7822)</name>
    <dbReference type="NCBI Taxonomy" id="497965"/>
    <lineage>
        <taxon>Bacteria</taxon>
        <taxon>Bacillati</taxon>
        <taxon>Cyanobacteriota</taxon>
        <taxon>Cyanophyceae</taxon>
        <taxon>Oscillatoriophycideae</taxon>
        <taxon>Chroococcales</taxon>
        <taxon>Aphanothecaceae</taxon>
        <taxon>Gloeothece</taxon>
        <taxon>Gloeothece verrucosa</taxon>
    </lineage>
</organism>
<accession>E0UNN3</accession>
<reference evidence="2" key="1">
    <citation type="journal article" date="2011" name="MBio">
        <title>Novel metabolic attributes of the genus Cyanothece, comprising a group of unicellular nitrogen-fixing Cyanobacteria.</title>
        <authorList>
            <person name="Bandyopadhyay A."/>
            <person name="Elvitigala T."/>
            <person name="Welsh E."/>
            <person name="Stockel J."/>
            <person name="Liberton M."/>
            <person name="Min H."/>
            <person name="Sherman L.A."/>
            <person name="Pakrasi H.B."/>
        </authorList>
    </citation>
    <scope>NUCLEOTIDE SEQUENCE [LARGE SCALE GENOMIC DNA]</scope>
    <source>
        <strain evidence="2">PCC 7822</strain>
        <plasmid evidence="2">Cy782203</plasmid>
    </source>
</reference>
<gene>
    <name evidence="1" type="ordered locus">Cyan7822_6922</name>
</gene>
<dbReference type="RefSeq" id="WP_013325688.1">
    <property type="nucleotide sequence ID" value="NC_014502.1"/>
</dbReference>
<keyword evidence="1" id="KW-0614">Plasmid</keyword>
<proteinExistence type="predicted"/>
<protein>
    <submittedName>
        <fullName evidence="1">Uncharacterized protein</fullName>
    </submittedName>
</protein>
<dbReference type="EMBL" id="CP002201">
    <property type="protein sequence ID" value="ADN18563.1"/>
    <property type="molecule type" value="Genomic_DNA"/>
</dbReference>
<keyword evidence="2" id="KW-1185">Reference proteome</keyword>
<dbReference type="KEGG" id="cyj:Cyan7822_6922"/>
<dbReference type="HOGENOM" id="CLU_2768914_0_0_3"/>
<evidence type="ECO:0000313" key="2">
    <source>
        <dbReference type="Proteomes" id="UP000008206"/>
    </source>
</evidence>
<dbReference type="AlphaFoldDB" id="E0UNN3"/>
<name>E0UNN3_GLOV7</name>
<dbReference type="Proteomes" id="UP000008206">
    <property type="component" value="Plasmid Cy782203"/>
</dbReference>
<sequence>MTTTDAIFKQLLIEAAGQKQLLSFNQKLVGMLALKIKTEMPHLTDEECGQEAKQTLLKLLKEVEADLKT</sequence>